<dbReference type="AlphaFoldDB" id="A0A914KP42"/>
<keyword evidence="1" id="KW-1185">Reference proteome</keyword>
<proteinExistence type="predicted"/>
<dbReference type="Proteomes" id="UP000887563">
    <property type="component" value="Unplaced"/>
</dbReference>
<accession>A0A914KP42</accession>
<evidence type="ECO:0000313" key="2">
    <source>
        <dbReference type="WBParaSite" id="Minc3s00064g03250"/>
    </source>
</evidence>
<organism evidence="1 2">
    <name type="scientific">Meloidogyne incognita</name>
    <name type="common">Southern root-knot nematode worm</name>
    <name type="synonym">Oxyuris incognita</name>
    <dbReference type="NCBI Taxonomy" id="6306"/>
    <lineage>
        <taxon>Eukaryota</taxon>
        <taxon>Metazoa</taxon>
        <taxon>Ecdysozoa</taxon>
        <taxon>Nematoda</taxon>
        <taxon>Chromadorea</taxon>
        <taxon>Rhabditida</taxon>
        <taxon>Tylenchina</taxon>
        <taxon>Tylenchomorpha</taxon>
        <taxon>Tylenchoidea</taxon>
        <taxon>Meloidogynidae</taxon>
        <taxon>Meloidogyninae</taxon>
        <taxon>Meloidogyne</taxon>
        <taxon>Meloidogyne incognita group</taxon>
    </lineage>
</organism>
<protein>
    <submittedName>
        <fullName evidence="2">Candidate secreted effector</fullName>
    </submittedName>
</protein>
<dbReference type="WBParaSite" id="Minc3s00064g03250">
    <property type="protein sequence ID" value="Minc3s00064g03250"/>
    <property type="gene ID" value="Minc3s00064g03250"/>
</dbReference>
<sequence length="94" mass="10483">MDINSTVKKLINVVNDDIRHDFRSSGSVASQLLQRQNENRGNLVQKDCSSGSVASQLLQRQNENRGTFLVKKTALSPKRLQQWKCCLPAAAVTK</sequence>
<reference evidence="2" key="1">
    <citation type="submission" date="2022-11" db="UniProtKB">
        <authorList>
            <consortium name="WormBaseParasite"/>
        </authorList>
    </citation>
    <scope>IDENTIFICATION</scope>
</reference>
<evidence type="ECO:0000313" key="1">
    <source>
        <dbReference type="Proteomes" id="UP000887563"/>
    </source>
</evidence>
<name>A0A914KP42_MELIC</name>